<keyword evidence="2" id="KW-1185">Reference proteome</keyword>
<dbReference type="EMBL" id="JASHID010000016">
    <property type="protein sequence ID" value="MDI9866325.1"/>
    <property type="molecule type" value="Genomic_DNA"/>
</dbReference>
<protein>
    <recommendedName>
        <fullName evidence="3">DUF1349 domain-containing protein</fullName>
    </recommendedName>
</protein>
<dbReference type="RefSeq" id="WP_283371158.1">
    <property type="nucleotide sequence ID" value="NZ_JASHID010000016.1"/>
</dbReference>
<dbReference type="SUPFAM" id="SSF49899">
    <property type="entry name" value="Concanavalin A-like lectins/glucanases"/>
    <property type="match status" value="1"/>
</dbReference>
<sequence length="365" mass="38974">MAEIKNANWSDVSVGLTAIGTSASTIANLMDATTIQSTLQSLRNNITNGYVTSYSLNAFYGLNNVVAPHSLQSSFGYDDFNRLRKTQDNESNLTNLYRYSYASIAPLAAPLISIANTSQATTSLTASGCTGALSWNNGATTSTITVPTANSTDYYVNCAVGNSTSAYSNSIRIPTLPSTWLGTDVGNPSVAGQTLYAPTNLSISGKGYDLNASNGNSQDQFHYVYKNYTGDVTISVKVSSLTASDGKRVGIMLRNSTLPYSAYYSLCQDGNTSVIAQRRMNDAYPREYVNFTSSLPVNATWLKLVKVGSTVSTYYSTDGSTWQTLNLNAASGLATNFLIGFAVYDNSGSNNQATLSNISISNTTF</sequence>
<dbReference type="InterPro" id="IPR013320">
    <property type="entry name" value="ConA-like_dom_sf"/>
</dbReference>
<organism evidence="1 2">
    <name type="scientific">Flectobacillus longus</name>
    <dbReference type="NCBI Taxonomy" id="2984207"/>
    <lineage>
        <taxon>Bacteria</taxon>
        <taxon>Pseudomonadati</taxon>
        <taxon>Bacteroidota</taxon>
        <taxon>Cytophagia</taxon>
        <taxon>Cytophagales</taxon>
        <taxon>Flectobacillaceae</taxon>
        <taxon>Flectobacillus</taxon>
    </lineage>
</organism>
<evidence type="ECO:0000313" key="2">
    <source>
        <dbReference type="Proteomes" id="UP001236569"/>
    </source>
</evidence>
<evidence type="ECO:0000313" key="1">
    <source>
        <dbReference type="EMBL" id="MDI9866325.1"/>
    </source>
</evidence>
<evidence type="ECO:0008006" key="3">
    <source>
        <dbReference type="Google" id="ProtNLM"/>
    </source>
</evidence>
<reference evidence="1 2" key="1">
    <citation type="submission" date="2023-05" db="EMBL/GenBank/DDBJ databases">
        <title>Novel species of genus Flectobacillus isolated from stream in China.</title>
        <authorList>
            <person name="Lu H."/>
        </authorList>
    </citation>
    <scope>NUCLEOTIDE SEQUENCE [LARGE SCALE GENOMIC DNA]</scope>
    <source>
        <strain evidence="1 2">DC10W</strain>
    </source>
</reference>
<proteinExistence type="predicted"/>
<gene>
    <name evidence="1" type="ORF">QM480_18440</name>
</gene>
<accession>A0ABT6YRZ8</accession>
<dbReference type="Gene3D" id="2.60.120.200">
    <property type="match status" value="1"/>
</dbReference>
<comment type="caution">
    <text evidence="1">The sequence shown here is derived from an EMBL/GenBank/DDBJ whole genome shotgun (WGS) entry which is preliminary data.</text>
</comment>
<name>A0ABT6YRZ8_9BACT</name>
<dbReference type="Proteomes" id="UP001236569">
    <property type="component" value="Unassembled WGS sequence"/>
</dbReference>